<feature type="domain" description="Gamma tubulin complex component protein N-terminal" evidence="2">
    <location>
        <begin position="400"/>
        <end position="444"/>
    </location>
</feature>
<evidence type="ECO:0000259" key="2">
    <source>
        <dbReference type="Pfam" id="PF17681"/>
    </source>
</evidence>
<dbReference type="PANTHER" id="PTHR33116:SF80">
    <property type="entry name" value="REVERSE TRANSCRIPTASE ZINC-BINDING DOMAIN-CONTAINING PROTEIN"/>
    <property type="match status" value="1"/>
</dbReference>
<evidence type="ECO:0000256" key="1">
    <source>
        <dbReference type="ARBA" id="ARBA00022701"/>
    </source>
</evidence>
<dbReference type="OrthoDB" id="5860513at2759"/>
<keyword evidence="4" id="KW-1185">Reference proteome</keyword>
<dbReference type="AlphaFoldDB" id="A0A835L9Q9"/>
<dbReference type="InterPro" id="IPR041470">
    <property type="entry name" value="GCP_N"/>
</dbReference>
<dbReference type="GO" id="GO:0005874">
    <property type="term" value="C:microtubule"/>
    <property type="evidence" value="ECO:0007669"/>
    <property type="project" value="UniProtKB-KW"/>
</dbReference>
<dbReference type="Pfam" id="PF17681">
    <property type="entry name" value="GCP_N_terminal"/>
    <property type="match status" value="1"/>
</dbReference>
<gene>
    <name evidence="3" type="ORF">IFM89_001027</name>
</gene>
<dbReference type="EMBL" id="JADFTS010000009">
    <property type="protein sequence ID" value="KAF9587303.1"/>
    <property type="molecule type" value="Genomic_DNA"/>
</dbReference>
<accession>A0A835L9Q9</accession>
<proteinExistence type="predicted"/>
<protein>
    <recommendedName>
        <fullName evidence="2">Gamma tubulin complex component protein N-terminal domain-containing protein</fullName>
    </recommendedName>
</protein>
<dbReference type="Proteomes" id="UP000631114">
    <property type="component" value="Unassembled WGS sequence"/>
</dbReference>
<name>A0A835L9Q9_9MAGN</name>
<keyword evidence="1" id="KW-0493">Microtubule</keyword>
<sequence length="458" mass="52465">MITPSIPIDESSIAESIELVSEGKSSYALTFTDSYVGFSVNNGIGIARNKWGGLLKVVSKDQNDVRNMILTLLMWTCNCGLPVLFDGKWLFGKGKCYVYEIMNKFLAESVGIVGQVLCTALQDELSEYYKLLVALKLNQVVVLANYFSSRSKGISRITQGPLITQIRYSHGANSPTQKVYVNAVLVFVWHHKDSIISALGVRVGSIPLKYFSVPIYIGNRTTAQVMPMPTADKVRTQLSCWEWHLFIMKGIVHLVKFVIHIQLIFSFSIYSWPFHLLKKMDTEIGSFIWTDGPNQKPLIIVVWHKLCDPTEEMGINIHKLSDLNRTSVLKLINWDFMILINEWSDFRRKNFFMGYKRPGSSMWYGLKRQVPFFELNTEWILDNGESINFETLDIPSHIHPLHGDPLVQEFVRFLLCRVCSPLFEMVRSWVLDGEWNVNYVEFFVLGRLKSGVPIVKID</sequence>
<evidence type="ECO:0000313" key="4">
    <source>
        <dbReference type="Proteomes" id="UP000631114"/>
    </source>
</evidence>
<evidence type="ECO:0000313" key="3">
    <source>
        <dbReference type="EMBL" id="KAF9587303.1"/>
    </source>
</evidence>
<reference evidence="3 4" key="1">
    <citation type="submission" date="2020-10" db="EMBL/GenBank/DDBJ databases">
        <title>The Coptis chinensis genome and diversification of protoberbering-type alkaloids.</title>
        <authorList>
            <person name="Wang B."/>
            <person name="Shu S."/>
            <person name="Song C."/>
            <person name="Liu Y."/>
        </authorList>
    </citation>
    <scope>NUCLEOTIDE SEQUENCE [LARGE SCALE GENOMIC DNA]</scope>
    <source>
        <strain evidence="3">HL-2020</strain>
        <tissue evidence="3">Leaf</tissue>
    </source>
</reference>
<comment type="caution">
    <text evidence="3">The sequence shown here is derived from an EMBL/GenBank/DDBJ whole genome shotgun (WGS) entry which is preliminary data.</text>
</comment>
<dbReference type="PANTHER" id="PTHR33116">
    <property type="entry name" value="REVERSE TRANSCRIPTASE ZINC-BINDING DOMAIN-CONTAINING PROTEIN-RELATED-RELATED"/>
    <property type="match status" value="1"/>
</dbReference>
<organism evidence="3 4">
    <name type="scientific">Coptis chinensis</name>
    <dbReference type="NCBI Taxonomy" id="261450"/>
    <lineage>
        <taxon>Eukaryota</taxon>
        <taxon>Viridiplantae</taxon>
        <taxon>Streptophyta</taxon>
        <taxon>Embryophyta</taxon>
        <taxon>Tracheophyta</taxon>
        <taxon>Spermatophyta</taxon>
        <taxon>Magnoliopsida</taxon>
        <taxon>Ranunculales</taxon>
        <taxon>Ranunculaceae</taxon>
        <taxon>Coptidoideae</taxon>
        <taxon>Coptis</taxon>
    </lineage>
</organism>